<proteinExistence type="predicted"/>
<dbReference type="Pfam" id="PF03050">
    <property type="entry name" value="DDE_Tnp_IS66"/>
    <property type="match status" value="1"/>
</dbReference>
<organism evidence="2 3">
    <name type="scientific">Segatella copri</name>
    <dbReference type="NCBI Taxonomy" id="165179"/>
    <lineage>
        <taxon>Bacteria</taxon>
        <taxon>Pseudomonadati</taxon>
        <taxon>Bacteroidota</taxon>
        <taxon>Bacteroidia</taxon>
        <taxon>Bacteroidales</taxon>
        <taxon>Prevotellaceae</taxon>
        <taxon>Segatella</taxon>
    </lineage>
</organism>
<feature type="domain" description="Transposase IS66 central" evidence="1">
    <location>
        <begin position="14"/>
        <end position="71"/>
    </location>
</feature>
<dbReference type="PANTHER" id="PTHR33678:SF1">
    <property type="entry name" value="BLL1576 PROTEIN"/>
    <property type="match status" value="1"/>
</dbReference>
<gene>
    <name evidence="2" type="ORF">F7D73_03145</name>
</gene>
<reference evidence="2 3" key="1">
    <citation type="submission" date="2019-09" db="EMBL/GenBank/DDBJ databases">
        <title>Distinct polysaccharide growth profiles of human intestinal Prevotella copri isolates.</title>
        <authorList>
            <person name="Fehlner-Peach H."/>
            <person name="Magnabosco C."/>
            <person name="Raghavan V."/>
            <person name="Scher J.U."/>
            <person name="Tett A."/>
            <person name="Cox L.M."/>
            <person name="Gottsegen C."/>
            <person name="Watters A."/>
            <person name="Wiltshire- Gordon J.D."/>
            <person name="Segata N."/>
            <person name="Bonneau R."/>
            <person name="Littman D.R."/>
        </authorList>
    </citation>
    <scope>NUCLEOTIDE SEQUENCE [LARGE SCALE GENOMIC DNA]</scope>
    <source>
        <strain evidence="3">iA622</strain>
    </source>
</reference>
<dbReference type="EMBL" id="VZCB01000028">
    <property type="protein sequence ID" value="MQN79972.1"/>
    <property type="molecule type" value="Genomic_DNA"/>
</dbReference>
<protein>
    <submittedName>
        <fullName evidence="2">IS66 family transposase</fullName>
    </submittedName>
</protein>
<dbReference type="InterPro" id="IPR052344">
    <property type="entry name" value="Transposase-related"/>
</dbReference>
<dbReference type="InterPro" id="IPR004291">
    <property type="entry name" value="Transposase_IS66_central"/>
</dbReference>
<name>A0A6G1TXD8_9BACT</name>
<accession>A0A6G1TXD8</accession>
<sequence>MKLLKKIKFDSSYGAMVQRAVNYVLDDEKAFKVFLQDGRVEMHNNAVERMFRHLAMGRRNWMHTGSHLGAENIAFMFSLFESCKLNDINFGDYIEDILTRLMEGEQDFMSLIPCNYNSNKKVSVKAA</sequence>
<dbReference type="PANTHER" id="PTHR33678">
    <property type="entry name" value="BLL1576 PROTEIN"/>
    <property type="match status" value="1"/>
</dbReference>
<evidence type="ECO:0000259" key="1">
    <source>
        <dbReference type="Pfam" id="PF03050"/>
    </source>
</evidence>
<dbReference type="Proteomes" id="UP000480425">
    <property type="component" value="Unassembled WGS sequence"/>
</dbReference>
<dbReference type="AlphaFoldDB" id="A0A6G1TXD8"/>
<comment type="caution">
    <text evidence="2">The sequence shown here is derived from an EMBL/GenBank/DDBJ whole genome shotgun (WGS) entry which is preliminary data.</text>
</comment>
<evidence type="ECO:0000313" key="2">
    <source>
        <dbReference type="EMBL" id="MQN79972.1"/>
    </source>
</evidence>
<evidence type="ECO:0000313" key="3">
    <source>
        <dbReference type="Proteomes" id="UP000480425"/>
    </source>
</evidence>